<evidence type="ECO:0000256" key="6">
    <source>
        <dbReference type="SAM" id="Coils"/>
    </source>
</evidence>
<evidence type="ECO:0000313" key="8">
    <source>
        <dbReference type="EMBL" id="KAK7944417.1"/>
    </source>
</evidence>
<keyword evidence="4" id="KW-0325">Glycoprotein</keyword>
<feature type="coiled-coil region" evidence="6">
    <location>
        <begin position="590"/>
        <end position="624"/>
    </location>
</feature>
<keyword evidence="2" id="KW-0677">Repeat</keyword>
<keyword evidence="3" id="KW-1015">Disulfide bond</keyword>
<dbReference type="GO" id="GO:0009888">
    <property type="term" value="P:tissue development"/>
    <property type="evidence" value="ECO:0007669"/>
    <property type="project" value="TreeGrafter"/>
</dbReference>
<dbReference type="FunFam" id="2.10.25.10:FF:000188">
    <property type="entry name" value="Laminin subunit gamma 2"/>
    <property type="match status" value="1"/>
</dbReference>
<feature type="coiled-coil region" evidence="6">
    <location>
        <begin position="791"/>
        <end position="828"/>
    </location>
</feature>
<feature type="coiled-coil region" evidence="6">
    <location>
        <begin position="857"/>
        <end position="884"/>
    </location>
</feature>
<keyword evidence="9" id="KW-1185">Reference proteome</keyword>
<dbReference type="InterPro" id="IPR056863">
    <property type="entry name" value="LMN_ATRN_NET-like_EGF"/>
</dbReference>
<evidence type="ECO:0000259" key="7">
    <source>
        <dbReference type="PROSITE" id="PS51115"/>
    </source>
</evidence>
<reference evidence="9" key="1">
    <citation type="submission" date="2024-04" db="EMBL/GenBank/DDBJ databases">
        <title>Salinicola lusitanus LLJ914,a marine bacterium isolated from the Okinawa Trough.</title>
        <authorList>
            <person name="Li J."/>
        </authorList>
    </citation>
    <scope>NUCLEOTIDE SEQUENCE [LARGE SCALE GENOMIC DNA]</scope>
</reference>
<dbReference type="AlphaFoldDB" id="A0AAW0Q1E2"/>
<dbReference type="InterPro" id="IPR050440">
    <property type="entry name" value="Laminin/Netrin_ECM"/>
</dbReference>
<evidence type="ECO:0000313" key="9">
    <source>
        <dbReference type="Proteomes" id="UP001460270"/>
    </source>
</evidence>
<dbReference type="CDD" id="cd00055">
    <property type="entry name" value="EGF_Lam"/>
    <property type="match status" value="2"/>
</dbReference>
<accession>A0AAW0Q1E2</accession>
<keyword evidence="5" id="KW-0424">Laminin EGF-like domain</keyword>
<evidence type="ECO:0000256" key="5">
    <source>
        <dbReference type="ARBA" id="ARBA00023292"/>
    </source>
</evidence>
<keyword evidence="6" id="KW-0175">Coiled coil</keyword>
<dbReference type="SUPFAM" id="SSF57196">
    <property type="entry name" value="EGF/Laminin"/>
    <property type="match status" value="1"/>
</dbReference>
<dbReference type="Gene3D" id="2.170.300.10">
    <property type="entry name" value="Tie2 ligand-binding domain superfamily"/>
    <property type="match status" value="1"/>
</dbReference>
<evidence type="ECO:0000256" key="4">
    <source>
        <dbReference type="ARBA" id="ARBA00023180"/>
    </source>
</evidence>
<dbReference type="PANTHER" id="PTHR10574:SF406">
    <property type="entry name" value="LAMININ SUBUNIT ALPHA 5"/>
    <property type="match status" value="1"/>
</dbReference>
<comment type="caution">
    <text evidence="8">The sequence shown here is derived from an EMBL/GenBank/DDBJ whole genome shotgun (WGS) entry which is preliminary data.</text>
</comment>
<dbReference type="Gene3D" id="1.10.287.1490">
    <property type="match status" value="1"/>
</dbReference>
<sequence>MSHQILKPVPLFGVSEVVTLTGGVSVTYECAVFWGAAACRLPVRSLSVCGGVSCVCHVTHRPQDRTVSVNREWPDFPSPQGALFTLCQPACVCGLTGRGVTQSAVQTGRLCSCWDVLLSGPALGGWYGTGTKVFSSTQALHLCPAARLIRTMGLWTVYVCAALALICSAQASYSYHSVRCDCRGRSQYCLRDAWGLRCVDCQGNTEGRHCERCKVGFYLQENQRSCTACVCHQQGSKVGADGCTRSRQLREDSGSWSPSCFCFGHSSECSVQPGFYVYNISSTFSDGLDGWRAATPDGQTPRNVYFRWSPRHQDVEVISSNIQPVYLYAPARFLGDQLNSYGQNLSFFLRLDRGLRHPSIGDVILEGAGLSVSTSLGDLRHSVACGRKQYYSFRLDERSFSPQLSSFSFQTLLQNLTAIKIRATFGHSGRGYLDTVSLVSARPSPGTVPAGWVRSCTCPSVWRGSSVSAVHPGSGARSPAEEPTATNCANGYTGPTCTDCAEGFYRETVRGDGFPAPCQACACDQQGALSSQCDDSGTCFCKPGFEGQKCSAPKCPSCFSSVIARLEQFALKVRELETYFSGPGLGPGQTEAMEAALRSARRQLEELQEDLELASDGEKRLEKRLTSLTSDRDTLGQDLDKLSLSSRDVQNRQQTYRNQVDTVEELIADMTGLLKQAQSKLQSVELPQADSPSDEPTNPFSSLLQKALDCCSRTREKKVQENTEDLQSMIDKISASVKELESQAPQVSSDAKTQSETANAMIQDLLNLEKKLPTTLQPEVDNLMSRLDAVKANANKNLADLDKVKAAMEQEQKSVKDLMDKGKAAQETFDKLVTRVDQAKSDTEDALRRIQSNTDQLDDSLDTLKGFEQQMEQAKALADSAIGRLPTINSTVQSAKRDNAATQELVSDVSELLDQAGQGRDQLKEAVDGLQDKWSSVPQTSGLLEQASLLRAQADQLQTDSTSTAADVGKELEQARVLEQEAAQGAEDAQAALENTQKSRDAVRRTLRDVQNFINSLNGSEPLDLSRLEQLESSLGSAQRDINLDLVPRLEQLQQKEQAHRRYLQSLDRDLSTILQDIQNIEDILRSVPQGCYNNAPLEEP</sequence>
<dbReference type="GO" id="GO:0009887">
    <property type="term" value="P:animal organ morphogenesis"/>
    <property type="evidence" value="ECO:0007669"/>
    <property type="project" value="TreeGrafter"/>
</dbReference>
<dbReference type="SMART" id="SM00281">
    <property type="entry name" value="LamB"/>
    <property type="match status" value="1"/>
</dbReference>
<dbReference type="Pfam" id="PF24973">
    <property type="entry name" value="EGF_LMN_ATRN"/>
    <property type="match status" value="1"/>
</dbReference>
<dbReference type="Pfam" id="PF00052">
    <property type="entry name" value="Laminin_B"/>
    <property type="match status" value="1"/>
</dbReference>
<dbReference type="PANTHER" id="PTHR10574">
    <property type="entry name" value="NETRIN/LAMININ-RELATED"/>
    <property type="match status" value="1"/>
</dbReference>
<proteinExistence type="predicted"/>
<dbReference type="Proteomes" id="UP001460270">
    <property type="component" value="Unassembled WGS sequence"/>
</dbReference>
<feature type="domain" description="Laminin IV type A" evidence="7">
    <location>
        <begin position="286"/>
        <end position="455"/>
    </location>
</feature>
<dbReference type="InterPro" id="IPR002049">
    <property type="entry name" value="LE_dom"/>
</dbReference>
<keyword evidence="1" id="KW-0732">Signal</keyword>
<dbReference type="SMART" id="SM00180">
    <property type="entry name" value="EGF_Lam"/>
    <property type="match status" value="2"/>
</dbReference>
<dbReference type="EMBL" id="JBBPFD010000001">
    <property type="protein sequence ID" value="KAK7944417.1"/>
    <property type="molecule type" value="Genomic_DNA"/>
</dbReference>
<name>A0AAW0Q1E2_9GOBI</name>
<dbReference type="Pfam" id="PF00053">
    <property type="entry name" value="EGF_laminin"/>
    <property type="match status" value="2"/>
</dbReference>
<evidence type="ECO:0000256" key="2">
    <source>
        <dbReference type="ARBA" id="ARBA00022737"/>
    </source>
</evidence>
<evidence type="ECO:0000256" key="3">
    <source>
        <dbReference type="ARBA" id="ARBA00023157"/>
    </source>
</evidence>
<evidence type="ECO:0000256" key="1">
    <source>
        <dbReference type="ARBA" id="ARBA00022729"/>
    </source>
</evidence>
<organism evidence="8 9">
    <name type="scientific">Mugilogobius chulae</name>
    <name type="common">yellowstripe goby</name>
    <dbReference type="NCBI Taxonomy" id="88201"/>
    <lineage>
        <taxon>Eukaryota</taxon>
        <taxon>Metazoa</taxon>
        <taxon>Chordata</taxon>
        <taxon>Craniata</taxon>
        <taxon>Vertebrata</taxon>
        <taxon>Euteleostomi</taxon>
        <taxon>Actinopterygii</taxon>
        <taxon>Neopterygii</taxon>
        <taxon>Teleostei</taxon>
        <taxon>Neoteleostei</taxon>
        <taxon>Acanthomorphata</taxon>
        <taxon>Gobiaria</taxon>
        <taxon>Gobiiformes</taxon>
        <taxon>Gobioidei</taxon>
        <taxon>Gobiidae</taxon>
        <taxon>Gobionellinae</taxon>
        <taxon>Mugilogobius</taxon>
    </lineage>
</organism>
<dbReference type="GO" id="GO:0005604">
    <property type="term" value="C:basement membrane"/>
    <property type="evidence" value="ECO:0007669"/>
    <property type="project" value="UniProtKB-ARBA"/>
</dbReference>
<dbReference type="PROSITE" id="PS01248">
    <property type="entry name" value="EGF_LAM_1"/>
    <property type="match status" value="1"/>
</dbReference>
<gene>
    <name evidence="8" type="ORF">WMY93_000145</name>
</gene>
<protein>
    <recommendedName>
        <fullName evidence="7">Laminin IV type A domain-containing protein</fullName>
    </recommendedName>
</protein>
<dbReference type="Gene3D" id="2.10.25.10">
    <property type="entry name" value="Laminin"/>
    <property type="match status" value="1"/>
</dbReference>
<dbReference type="InterPro" id="IPR000034">
    <property type="entry name" value="Laminin_IV"/>
</dbReference>
<dbReference type="PROSITE" id="PS51115">
    <property type="entry name" value="LAMININ_IVA"/>
    <property type="match status" value="1"/>
</dbReference>